<accession>A0AAV2RSB1</accession>
<feature type="domain" description="Reverse transcriptase" evidence="1">
    <location>
        <begin position="1"/>
        <end position="262"/>
    </location>
</feature>
<dbReference type="GO" id="GO:0071897">
    <property type="term" value="P:DNA biosynthetic process"/>
    <property type="evidence" value="ECO:0007669"/>
    <property type="project" value="UniProtKB-ARBA"/>
</dbReference>
<dbReference type="InterPro" id="IPR000477">
    <property type="entry name" value="RT_dom"/>
</dbReference>
<dbReference type="InterPro" id="IPR043502">
    <property type="entry name" value="DNA/RNA_pol_sf"/>
</dbReference>
<dbReference type="EMBL" id="CAXKWB010028397">
    <property type="protein sequence ID" value="CAL4133702.1"/>
    <property type="molecule type" value="Genomic_DNA"/>
</dbReference>
<keyword evidence="3" id="KW-1185">Reference proteome</keyword>
<organism evidence="2 3">
    <name type="scientific">Meganyctiphanes norvegica</name>
    <name type="common">Northern krill</name>
    <name type="synonym">Thysanopoda norvegica</name>
    <dbReference type="NCBI Taxonomy" id="48144"/>
    <lineage>
        <taxon>Eukaryota</taxon>
        <taxon>Metazoa</taxon>
        <taxon>Ecdysozoa</taxon>
        <taxon>Arthropoda</taxon>
        <taxon>Crustacea</taxon>
        <taxon>Multicrustacea</taxon>
        <taxon>Malacostraca</taxon>
        <taxon>Eumalacostraca</taxon>
        <taxon>Eucarida</taxon>
        <taxon>Euphausiacea</taxon>
        <taxon>Euphausiidae</taxon>
        <taxon>Meganyctiphanes</taxon>
    </lineage>
</organism>
<dbReference type="PANTHER" id="PTHR47027">
    <property type="entry name" value="REVERSE TRANSCRIPTASE DOMAIN-CONTAINING PROTEIN"/>
    <property type="match status" value="1"/>
</dbReference>
<dbReference type="CDD" id="cd01650">
    <property type="entry name" value="RT_nLTR_like"/>
    <property type="match status" value="1"/>
</dbReference>
<name>A0AAV2RSB1_MEGNR</name>
<evidence type="ECO:0000313" key="3">
    <source>
        <dbReference type="Proteomes" id="UP001497623"/>
    </source>
</evidence>
<proteinExistence type="predicted"/>
<comment type="caution">
    <text evidence="2">The sequence shown here is derived from an EMBL/GenBank/DDBJ whole genome shotgun (WGS) entry which is preliminary data.</text>
</comment>
<dbReference type="PANTHER" id="PTHR47027:SF20">
    <property type="entry name" value="REVERSE TRANSCRIPTASE-LIKE PROTEIN WITH RNA-DIRECTED DNA POLYMERASE DOMAIN"/>
    <property type="match status" value="1"/>
</dbReference>
<dbReference type="Proteomes" id="UP001497623">
    <property type="component" value="Unassembled WGS sequence"/>
</dbReference>
<protein>
    <recommendedName>
        <fullName evidence="1">Reverse transcriptase domain-containing protein</fullName>
    </recommendedName>
</protein>
<dbReference type="SUPFAM" id="SSF56672">
    <property type="entry name" value="DNA/RNA polymerases"/>
    <property type="match status" value="1"/>
</dbReference>
<dbReference type="AlphaFoldDB" id="A0AAV2RSB1"/>
<evidence type="ECO:0000313" key="2">
    <source>
        <dbReference type="EMBL" id="CAL4133702.1"/>
    </source>
</evidence>
<dbReference type="Pfam" id="PF00078">
    <property type="entry name" value="RVT_1"/>
    <property type="match status" value="1"/>
</dbReference>
<gene>
    <name evidence="2" type="ORF">MNOR_LOCUS27268</name>
</gene>
<dbReference type="PROSITE" id="PS50878">
    <property type="entry name" value="RT_POL"/>
    <property type="match status" value="1"/>
</dbReference>
<sequence length="417" mass="48359">MSVVLLPIIKDKSGKINSKDNYRPIAIASTMSKLLEIILLERLSTFLLTSSHQFGFKAKHSTDACIYVLKEAIERYTCQKSSVYLCFLDASKAFDRVNHHVLFDKLIKRGVPGYLVRILIFWYTNQKMSIRWGNIMSDSFYVSNGVRQGGILSPHLFNLYMDDLSVRLKRIYAGCKIANKIINHLFYADDLVLLSPSHRGLQELLQTCEKYAQMHDIIFNTKKSVVMIRRSKLLKNAVVQPFKLCKENLSVVSEARYLGHYITADGKDDKDMTKACRLLYAQGNSLIRKFHMCTEKVKIKLFVTYCSQVYCGHLWKYNSSDKSYRKVNVAYNNVFRSFLRLPRDAQGRPCSASGMFVSRKVKSFQEIIRNMVYKFQCRISMSVNELVSCTLFNDIKNRSIMRKHWNRILFHDRGDEG</sequence>
<reference evidence="2 3" key="1">
    <citation type="submission" date="2024-05" db="EMBL/GenBank/DDBJ databases">
        <authorList>
            <person name="Wallberg A."/>
        </authorList>
    </citation>
    <scope>NUCLEOTIDE SEQUENCE [LARGE SCALE GENOMIC DNA]</scope>
</reference>
<evidence type="ECO:0000259" key="1">
    <source>
        <dbReference type="PROSITE" id="PS50878"/>
    </source>
</evidence>